<evidence type="ECO:0000256" key="2">
    <source>
        <dbReference type="ARBA" id="ARBA00008053"/>
    </source>
</evidence>
<proteinExistence type="inferred from homology"/>
<dbReference type="PANTHER" id="PTHR35791:SF1">
    <property type="entry name" value="UPF0754 MEMBRANE PROTEIN YHEB"/>
    <property type="match status" value="1"/>
</dbReference>
<comment type="caution">
    <text evidence="7">The sequence shown here is derived from an EMBL/GenBank/DDBJ whole genome shotgun (WGS) entry which is preliminary data.</text>
</comment>
<comment type="similarity">
    <text evidence="2">Belongs to the UPF0754 family.</text>
</comment>
<evidence type="ECO:0000256" key="5">
    <source>
        <dbReference type="ARBA" id="ARBA00023136"/>
    </source>
</evidence>
<feature type="transmembrane region" description="Helical" evidence="6">
    <location>
        <begin position="6"/>
        <end position="28"/>
    </location>
</feature>
<evidence type="ECO:0000256" key="6">
    <source>
        <dbReference type="SAM" id="Phobius"/>
    </source>
</evidence>
<dbReference type="InterPro" id="IPR007383">
    <property type="entry name" value="DUF445"/>
</dbReference>
<gene>
    <name evidence="7" type="ORF">ICT70_04510</name>
</gene>
<organism evidence="7 8">
    <name type="scientific">Pelovirga terrestris</name>
    <dbReference type="NCBI Taxonomy" id="2771352"/>
    <lineage>
        <taxon>Bacteria</taxon>
        <taxon>Pseudomonadati</taxon>
        <taxon>Thermodesulfobacteriota</taxon>
        <taxon>Desulfuromonadia</taxon>
        <taxon>Geobacterales</taxon>
        <taxon>Geobacteraceae</taxon>
        <taxon>Pelovirga</taxon>
    </lineage>
</organism>
<dbReference type="RefSeq" id="WP_191154206.1">
    <property type="nucleotide sequence ID" value="NZ_JACWUN010000004.1"/>
</dbReference>
<dbReference type="Proteomes" id="UP000632828">
    <property type="component" value="Unassembled WGS sequence"/>
</dbReference>
<comment type="subcellular location">
    <subcellularLocation>
        <location evidence="1">Endomembrane system</location>
    </subcellularLocation>
</comment>
<keyword evidence="8" id="KW-1185">Reference proteome</keyword>
<dbReference type="AlphaFoldDB" id="A0A8J6UGK8"/>
<evidence type="ECO:0000256" key="4">
    <source>
        <dbReference type="ARBA" id="ARBA00022989"/>
    </source>
</evidence>
<reference evidence="7" key="1">
    <citation type="submission" date="2020-09" db="EMBL/GenBank/DDBJ databases">
        <title>Pelobacter alkaliphilus sp. nov., a novel anaerobic arsenate-reducing bacterium from terrestrial mud volcano.</title>
        <authorList>
            <person name="Khomyakova M.A."/>
            <person name="Merkel A.Y."/>
            <person name="Slobodkin A.I."/>
        </authorList>
    </citation>
    <scope>NUCLEOTIDE SEQUENCE</scope>
    <source>
        <strain evidence="7">M08fum</strain>
    </source>
</reference>
<dbReference type="GO" id="GO:0012505">
    <property type="term" value="C:endomembrane system"/>
    <property type="evidence" value="ECO:0007669"/>
    <property type="project" value="UniProtKB-SubCell"/>
</dbReference>
<dbReference type="EMBL" id="JACWUN010000004">
    <property type="protein sequence ID" value="MBD1399928.1"/>
    <property type="molecule type" value="Genomic_DNA"/>
</dbReference>
<protein>
    <submittedName>
        <fullName evidence="7">DUF445 family protein</fullName>
    </submittedName>
</protein>
<name>A0A8J6UGK8_9BACT</name>
<accession>A0A8J6UGK8</accession>
<evidence type="ECO:0000256" key="1">
    <source>
        <dbReference type="ARBA" id="ARBA00004308"/>
    </source>
</evidence>
<feature type="transmembrane region" description="Helical" evidence="6">
    <location>
        <begin position="507"/>
        <end position="529"/>
    </location>
</feature>
<keyword evidence="4 6" id="KW-1133">Transmembrane helix</keyword>
<keyword evidence="5 6" id="KW-0472">Membrane</keyword>
<sequence>MELTSYLPYLIPPLLGALIGYVTNYIAIRMLFRPLRAWRLLGVRVPLTPGIIPAKRGELARRMGEMVGDHLLTADDVGRALGKESIQLELRMTVTQKLSLLLDRPSGSLASLVPEHFRPRFDEIVQLSRNKFTSLLLTYFASDQFAEQVHRFLHEQGDQWLERDLGSLLTPERNRAWQTHLAERYTRLFQSPATSDLVGGAVDRKVEQLLASKRPLRDHLPAELVEVLLVQLEKELPPLIEKFGEMLQDPVFRAQLVKKGKKAIDGFLDSLGGLAGLLSGFIDLKKIYARIPEFLDRAGDEIAVWLHQPRTREQMATLLRQRIDQLLDRPVASFTENLAPRKIAGTQAFIREQVVNRLQSHSTIDTALVLTECAVDRIKDRPFNQLLSSILPDDGVKRGVDRIAESLLETLRSEQIQRVLKRLISEQTQVWIYQKPLGVIAERFPQDLRREIDISVCRLVEDLLKQEAPRLVETLNVRRMVEDKVNRLDLLQVEDLLMGVMKEQFKYINLFGAFLGFLIGCINLLALLIL</sequence>
<dbReference type="Pfam" id="PF04286">
    <property type="entry name" value="DUF445"/>
    <property type="match status" value="2"/>
</dbReference>
<keyword evidence="3 6" id="KW-0812">Transmembrane</keyword>
<dbReference type="PANTHER" id="PTHR35791">
    <property type="entry name" value="UPF0754 MEMBRANE PROTEIN YHEB"/>
    <property type="match status" value="1"/>
</dbReference>
<evidence type="ECO:0000313" key="7">
    <source>
        <dbReference type="EMBL" id="MBD1399928.1"/>
    </source>
</evidence>
<evidence type="ECO:0000313" key="8">
    <source>
        <dbReference type="Proteomes" id="UP000632828"/>
    </source>
</evidence>
<evidence type="ECO:0000256" key="3">
    <source>
        <dbReference type="ARBA" id="ARBA00022692"/>
    </source>
</evidence>